<evidence type="ECO:0000313" key="2">
    <source>
        <dbReference type="EMBL" id="SFP80912.1"/>
    </source>
</evidence>
<accession>A0A1I5TD03</accession>
<feature type="chain" id="PRO_5011470638" evidence="1">
    <location>
        <begin position="30"/>
        <end position="97"/>
    </location>
</feature>
<evidence type="ECO:0000256" key="1">
    <source>
        <dbReference type="SAM" id="SignalP"/>
    </source>
</evidence>
<evidence type="ECO:0000313" key="3">
    <source>
        <dbReference type="Proteomes" id="UP000199031"/>
    </source>
</evidence>
<protein>
    <submittedName>
        <fullName evidence="2">Beta-glucosidase</fullName>
    </submittedName>
</protein>
<feature type="signal peptide" evidence="1">
    <location>
        <begin position="1"/>
        <end position="29"/>
    </location>
</feature>
<sequence length="97" mass="10782">MFQFFNHNTGKHRSILCLFCLIFAITANAQKESPDLRAAETEKKLTDDERFQMVYSVIGSVPSIGMPRDPRIPEGVSMSAGYTPGIPRLGIPAIQKQ</sequence>
<name>A0A1I5TD03_9BACT</name>
<gene>
    <name evidence="2" type="ORF">SAMN05444277_10259</name>
</gene>
<dbReference type="RefSeq" id="WP_218148435.1">
    <property type="nucleotide sequence ID" value="NZ_FOXQ01000002.1"/>
</dbReference>
<dbReference type="EMBL" id="FOXQ01000002">
    <property type="protein sequence ID" value="SFP80912.1"/>
    <property type="molecule type" value="Genomic_DNA"/>
</dbReference>
<dbReference type="Proteomes" id="UP000199031">
    <property type="component" value="Unassembled WGS sequence"/>
</dbReference>
<dbReference type="AlphaFoldDB" id="A0A1I5TD03"/>
<keyword evidence="3" id="KW-1185">Reference proteome</keyword>
<reference evidence="2 3" key="1">
    <citation type="submission" date="2016-10" db="EMBL/GenBank/DDBJ databases">
        <authorList>
            <person name="de Groot N.N."/>
        </authorList>
    </citation>
    <scope>NUCLEOTIDE SEQUENCE [LARGE SCALE GENOMIC DNA]</scope>
    <source>
        <strain evidence="2 3">DSM 28286</strain>
    </source>
</reference>
<organism evidence="2 3">
    <name type="scientific">Parafilimonas terrae</name>
    <dbReference type="NCBI Taxonomy" id="1465490"/>
    <lineage>
        <taxon>Bacteria</taxon>
        <taxon>Pseudomonadati</taxon>
        <taxon>Bacteroidota</taxon>
        <taxon>Chitinophagia</taxon>
        <taxon>Chitinophagales</taxon>
        <taxon>Chitinophagaceae</taxon>
        <taxon>Parafilimonas</taxon>
    </lineage>
</organism>
<dbReference type="STRING" id="1465490.SAMN05444277_10259"/>
<proteinExistence type="predicted"/>
<keyword evidence="1" id="KW-0732">Signal</keyword>